<dbReference type="STRING" id="226910.UCMB321_2600"/>
<protein>
    <submittedName>
        <fullName evidence="1">Uncharacterized protein</fullName>
    </submittedName>
</protein>
<comment type="caution">
    <text evidence="1">The sequence shown here is derived from an EMBL/GenBank/DDBJ whole genome shotgun (WGS) entry which is preliminary data.</text>
</comment>
<evidence type="ECO:0000313" key="1">
    <source>
        <dbReference type="EMBL" id="KIH83691.1"/>
    </source>
</evidence>
<dbReference type="Proteomes" id="UP000031535">
    <property type="component" value="Unassembled WGS sequence"/>
</dbReference>
<organism evidence="1 2">
    <name type="scientific">Pseudomonas batumici</name>
    <dbReference type="NCBI Taxonomy" id="226910"/>
    <lineage>
        <taxon>Bacteria</taxon>
        <taxon>Pseudomonadati</taxon>
        <taxon>Pseudomonadota</taxon>
        <taxon>Gammaproteobacteria</taxon>
        <taxon>Pseudomonadales</taxon>
        <taxon>Pseudomonadaceae</taxon>
        <taxon>Pseudomonas</taxon>
    </lineage>
</organism>
<dbReference type="PATRIC" id="fig|226910.6.peg.2590"/>
<keyword evidence="2" id="KW-1185">Reference proteome</keyword>
<dbReference type="EMBL" id="JXDG01000034">
    <property type="protein sequence ID" value="KIH83691.1"/>
    <property type="molecule type" value="Genomic_DNA"/>
</dbReference>
<evidence type="ECO:0000313" key="2">
    <source>
        <dbReference type="Proteomes" id="UP000031535"/>
    </source>
</evidence>
<sequence>MKVISDGLAQGSRDGCCGLNTRRSAFIHACKKNRPSGDFFAAVIIPTEAGMIGR</sequence>
<dbReference type="AlphaFoldDB" id="A0A0C2I3A4"/>
<accession>A0A0C2I3A4</accession>
<gene>
    <name evidence="1" type="ORF">UCMB321_2600</name>
</gene>
<proteinExistence type="predicted"/>
<name>A0A0C2I3A4_9PSED</name>
<reference evidence="1 2" key="1">
    <citation type="submission" date="2015-01" db="EMBL/GenBank/DDBJ databases">
        <title>Complete genome of Pseudomonas batumici UCM B-321 producer of the batumin antibiotic with strong antistaphilococcal and potential anticancer activity.</title>
        <authorList>
            <person name="Klochko V.V."/>
            <person name="Zelena L.B."/>
            <person name="Elena K.A."/>
            <person name="Reva O.N."/>
        </authorList>
    </citation>
    <scope>NUCLEOTIDE SEQUENCE [LARGE SCALE GENOMIC DNA]</scope>
    <source>
        <strain evidence="1 2">UCM B-321</strain>
    </source>
</reference>